<protein>
    <submittedName>
        <fullName evidence="1">Uncharacterized protein</fullName>
    </submittedName>
</protein>
<dbReference type="EMBL" id="SDMP01000006">
    <property type="protein sequence ID" value="RYR54484.1"/>
    <property type="molecule type" value="Genomic_DNA"/>
</dbReference>
<evidence type="ECO:0000313" key="2">
    <source>
        <dbReference type="Proteomes" id="UP000289738"/>
    </source>
</evidence>
<gene>
    <name evidence="1" type="ORF">Ahy_A06g029773</name>
</gene>
<organism evidence="1 2">
    <name type="scientific">Arachis hypogaea</name>
    <name type="common">Peanut</name>
    <dbReference type="NCBI Taxonomy" id="3818"/>
    <lineage>
        <taxon>Eukaryota</taxon>
        <taxon>Viridiplantae</taxon>
        <taxon>Streptophyta</taxon>
        <taxon>Embryophyta</taxon>
        <taxon>Tracheophyta</taxon>
        <taxon>Spermatophyta</taxon>
        <taxon>Magnoliopsida</taxon>
        <taxon>eudicotyledons</taxon>
        <taxon>Gunneridae</taxon>
        <taxon>Pentapetalae</taxon>
        <taxon>rosids</taxon>
        <taxon>fabids</taxon>
        <taxon>Fabales</taxon>
        <taxon>Fabaceae</taxon>
        <taxon>Papilionoideae</taxon>
        <taxon>50 kb inversion clade</taxon>
        <taxon>dalbergioids sensu lato</taxon>
        <taxon>Dalbergieae</taxon>
        <taxon>Pterocarpus clade</taxon>
        <taxon>Arachis</taxon>
    </lineage>
</organism>
<dbReference type="AlphaFoldDB" id="A0A445CU86"/>
<dbReference type="Proteomes" id="UP000289738">
    <property type="component" value="Chromosome A06"/>
</dbReference>
<evidence type="ECO:0000313" key="1">
    <source>
        <dbReference type="EMBL" id="RYR54484.1"/>
    </source>
</evidence>
<sequence>MAAKTKQEALSQIQGAFIEQYKRINDYCHELLRTNPDATNLNHCNITEYPQTLPTQHRKSHNIPYQIICNLSAFHSGASSCNDSAGIRTKIPPTQQYIEQPQPKASYSTPSILPLILLSSSYFLQIQPLAKQLQVPDLPI</sequence>
<reference evidence="1 2" key="1">
    <citation type="submission" date="2019-01" db="EMBL/GenBank/DDBJ databases">
        <title>Sequencing of cultivated peanut Arachis hypogaea provides insights into genome evolution and oil improvement.</title>
        <authorList>
            <person name="Chen X."/>
        </authorList>
    </citation>
    <scope>NUCLEOTIDE SEQUENCE [LARGE SCALE GENOMIC DNA]</scope>
    <source>
        <strain evidence="2">cv. Fuhuasheng</strain>
        <tissue evidence="1">Leaves</tissue>
    </source>
</reference>
<name>A0A445CU86_ARAHY</name>
<comment type="caution">
    <text evidence="1">The sequence shown here is derived from an EMBL/GenBank/DDBJ whole genome shotgun (WGS) entry which is preliminary data.</text>
</comment>
<proteinExistence type="predicted"/>
<accession>A0A445CU86</accession>
<keyword evidence="2" id="KW-1185">Reference proteome</keyword>